<sequence>MSFLICKVNDFPYKASSLWLNSSEGK</sequence>
<reference evidence="1" key="2">
    <citation type="journal article" date="2015" name="Data Brief">
        <title>Shoot transcriptome of the giant reed, Arundo donax.</title>
        <authorList>
            <person name="Barrero R.A."/>
            <person name="Guerrero F.D."/>
            <person name="Moolhuijzen P."/>
            <person name="Goolsby J.A."/>
            <person name="Tidwell J."/>
            <person name="Bellgard S.E."/>
            <person name="Bellgard M.I."/>
        </authorList>
    </citation>
    <scope>NUCLEOTIDE SEQUENCE</scope>
    <source>
        <tissue evidence="1">Shoot tissue taken approximately 20 cm above the soil surface</tissue>
    </source>
</reference>
<accession>A0A0A8Z2S8</accession>
<reference evidence="1" key="1">
    <citation type="submission" date="2014-09" db="EMBL/GenBank/DDBJ databases">
        <authorList>
            <person name="Magalhaes I.L.F."/>
            <person name="Oliveira U."/>
            <person name="Santos F.R."/>
            <person name="Vidigal T.H.D.A."/>
            <person name="Brescovit A.D."/>
            <person name="Santos A.J."/>
        </authorList>
    </citation>
    <scope>NUCLEOTIDE SEQUENCE</scope>
    <source>
        <tissue evidence="1">Shoot tissue taken approximately 20 cm above the soil surface</tissue>
    </source>
</reference>
<proteinExistence type="predicted"/>
<organism evidence="1">
    <name type="scientific">Arundo donax</name>
    <name type="common">Giant reed</name>
    <name type="synonym">Donax arundinaceus</name>
    <dbReference type="NCBI Taxonomy" id="35708"/>
    <lineage>
        <taxon>Eukaryota</taxon>
        <taxon>Viridiplantae</taxon>
        <taxon>Streptophyta</taxon>
        <taxon>Embryophyta</taxon>
        <taxon>Tracheophyta</taxon>
        <taxon>Spermatophyta</taxon>
        <taxon>Magnoliopsida</taxon>
        <taxon>Liliopsida</taxon>
        <taxon>Poales</taxon>
        <taxon>Poaceae</taxon>
        <taxon>PACMAD clade</taxon>
        <taxon>Arundinoideae</taxon>
        <taxon>Arundineae</taxon>
        <taxon>Arundo</taxon>
    </lineage>
</organism>
<dbReference type="EMBL" id="GBRH01268778">
    <property type="protein sequence ID" value="JAD29117.1"/>
    <property type="molecule type" value="Transcribed_RNA"/>
</dbReference>
<dbReference type="AlphaFoldDB" id="A0A0A8Z2S8"/>
<evidence type="ECO:0000313" key="1">
    <source>
        <dbReference type="EMBL" id="JAD29117.1"/>
    </source>
</evidence>
<name>A0A0A8Z2S8_ARUDO</name>
<protein>
    <submittedName>
        <fullName evidence="1">Uncharacterized protein</fullName>
    </submittedName>
</protein>